<name>V9KG27_CALMI</name>
<reference evidence="11" key="1">
    <citation type="journal article" date="2014" name="Nature">
        <title>Elephant shark genome provides unique insights into gnathostome evolution.</title>
        <authorList>
            <consortium name="International Elephant Shark Genome Sequencing Consortium"/>
            <person name="Venkatesh B."/>
            <person name="Lee A.P."/>
            <person name="Ravi V."/>
            <person name="Maurya A.K."/>
            <person name="Lian M.M."/>
            <person name="Swann J.B."/>
            <person name="Ohta Y."/>
            <person name="Flajnik M.F."/>
            <person name="Sutoh Y."/>
            <person name="Kasahara M."/>
            <person name="Hoon S."/>
            <person name="Gangu V."/>
            <person name="Roy S.W."/>
            <person name="Irimia M."/>
            <person name="Korzh V."/>
            <person name="Kondrychyn I."/>
            <person name="Lim Z.W."/>
            <person name="Tay B.H."/>
            <person name="Tohari S."/>
            <person name="Kong K.W."/>
            <person name="Ho S."/>
            <person name="Lorente-Galdos B."/>
            <person name="Quilez J."/>
            <person name="Marques-Bonet T."/>
            <person name="Raney B.J."/>
            <person name="Ingham P.W."/>
            <person name="Tay A."/>
            <person name="Hillier L.W."/>
            <person name="Minx P."/>
            <person name="Boehm T."/>
            <person name="Wilson R.K."/>
            <person name="Brenner S."/>
            <person name="Warren W.C."/>
        </authorList>
    </citation>
    <scope>NUCLEOTIDE SEQUENCE</scope>
    <source>
        <tissue evidence="11">Kidney</tissue>
    </source>
</reference>
<evidence type="ECO:0000256" key="1">
    <source>
        <dbReference type="ARBA" id="ARBA00000423"/>
    </source>
</evidence>
<dbReference type="InterPro" id="IPR004134">
    <property type="entry name" value="Peptidase_C1B"/>
</dbReference>
<sequence>ENGRKREKERKKRESNTAGKLTALPVFLASKQRGRGTQEREKRGEAGVSLEKTAGFIKNLRTEPSFILSQNVATNCNLLQAYLHRPVIQETSHVFQHVIPTEGKPITNQKSTGRCWIFSCLNILRLPVMKKFNVEEFEFSPSYLFFWDKIERCYFFLDTFTKIAKRTGEDEEQIDGRLLQFLLTNPANDGGQWEMLVNLIEKHGIIPKKLFPESHSSEASRHMNDVLNHKLREYCFRLRKMVKSGSSDEQLSEEKDKMIEEVFRVVNICLGTPPATFTWEYRDKEKNYKKIGEITPLNFYKEHVKPLFNMEDKVCLVNDPRPSNPYGKLYTVDFLSNMVNGRKCLYNNQPVETLKKAAAASIKDGEPVWFGCDIDKQFYSKLGISDLNLLNQELLLGVSMRNLSKAERLMFGDSMMNHAMVLTGLSDKDEKEGDFLKWRVENSWGEESGNKGYLVLSDDWFSENIYEVIVDKKHLSEEILKVMEQEPKVLPAWDPMGTLA</sequence>
<evidence type="ECO:0000256" key="9">
    <source>
        <dbReference type="PIRSR" id="PIRSR005700-1"/>
    </source>
</evidence>
<evidence type="ECO:0000256" key="6">
    <source>
        <dbReference type="ARBA" id="ARBA00022670"/>
    </source>
</evidence>
<dbReference type="EC" id="3.4.22.40" evidence="3"/>
<feature type="active site" evidence="9">
    <location>
        <position position="442"/>
    </location>
</feature>
<dbReference type="AlphaFoldDB" id="V9KG27"/>
<dbReference type="GO" id="GO:0009636">
    <property type="term" value="P:response to toxic substance"/>
    <property type="evidence" value="ECO:0007669"/>
    <property type="project" value="TreeGrafter"/>
</dbReference>
<keyword evidence="8" id="KW-0788">Thiol protease</keyword>
<comment type="subcellular location">
    <subcellularLocation>
        <location evidence="2">Cytoplasm</location>
    </subcellularLocation>
</comment>
<evidence type="ECO:0000256" key="10">
    <source>
        <dbReference type="SAM" id="MobiDB-lite"/>
    </source>
</evidence>
<dbReference type="PROSITE" id="PS00139">
    <property type="entry name" value="THIOL_PROTEASE_CYS"/>
    <property type="match status" value="1"/>
</dbReference>
<dbReference type="FunFam" id="3.90.70.10:FF:000021">
    <property type="entry name" value="Bleomycin hydrolase"/>
    <property type="match status" value="1"/>
</dbReference>
<accession>V9KG27</accession>
<proteinExistence type="evidence at transcript level"/>
<feature type="non-terminal residue" evidence="11">
    <location>
        <position position="1"/>
    </location>
</feature>
<dbReference type="PANTHER" id="PTHR10363">
    <property type="entry name" value="BLEOMYCIN HYDROLASE"/>
    <property type="match status" value="1"/>
</dbReference>
<dbReference type="GO" id="GO:0004197">
    <property type="term" value="F:cysteine-type endopeptidase activity"/>
    <property type="evidence" value="ECO:0007669"/>
    <property type="project" value="UniProtKB-EC"/>
</dbReference>
<dbReference type="PANTHER" id="PTHR10363:SF2">
    <property type="entry name" value="BLEOMYCIN HYDROLASE"/>
    <property type="match status" value="1"/>
</dbReference>
<dbReference type="Pfam" id="PF03051">
    <property type="entry name" value="Peptidase_C1_2"/>
    <property type="match status" value="1"/>
</dbReference>
<evidence type="ECO:0000256" key="7">
    <source>
        <dbReference type="ARBA" id="ARBA00022801"/>
    </source>
</evidence>
<dbReference type="Gene3D" id="3.90.70.10">
    <property type="entry name" value="Cysteine proteinases"/>
    <property type="match status" value="1"/>
</dbReference>
<feature type="active site" evidence="9">
    <location>
        <position position="418"/>
    </location>
</feature>
<dbReference type="CDD" id="cd00585">
    <property type="entry name" value="Peptidase_C1B"/>
    <property type="match status" value="1"/>
</dbReference>
<dbReference type="GO" id="GO:0006508">
    <property type="term" value="P:proteolysis"/>
    <property type="evidence" value="ECO:0007669"/>
    <property type="project" value="UniProtKB-KW"/>
</dbReference>
<evidence type="ECO:0000256" key="8">
    <source>
        <dbReference type="ARBA" id="ARBA00022807"/>
    </source>
</evidence>
<dbReference type="InterPro" id="IPR038765">
    <property type="entry name" value="Papain-like_cys_pep_sf"/>
</dbReference>
<evidence type="ECO:0000313" key="11">
    <source>
        <dbReference type="EMBL" id="AFO96829.1"/>
    </source>
</evidence>
<dbReference type="MEROPS" id="C01.084"/>
<evidence type="ECO:0000256" key="2">
    <source>
        <dbReference type="ARBA" id="ARBA00004496"/>
    </source>
</evidence>
<dbReference type="GO" id="GO:0005737">
    <property type="term" value="C:cytoplasm"/>
    <property type="evidence" value="ECO:0007669"/>
    <property type="project" value="UniProtKB-SubCell"/>
</dbReference>
<evidence type="ECO:0000256" key="3">
    <source>
        <dbReference type="ARBA" id="ARBA00012465"/>
    </source>
</evidence>
<dbReference type="EMBL" id="JW864312">
    <property type="protein sequence ID" value="AFO96829.1"/>
    <property type="molecule type" value="mRNA"/>
</dbReference>
<dbReference type="GO" id="GO:0070005">
    <property type="term" value="F:cysteine-type aminopeptidase activity"/>
    <property type="evidence" value="ECO:0007669"/>
    <property type="project" value="InterPro"/>
</dbReference>
<keyword evidence="7 11" id="KW-0378">Hydrolase</keyword>
<dbReference type="PIRSF" id="PIRSF005700">
    <property type="entry name" value="PepC"/>
    <property type="match status" value="1"/>
</dbReference>
<dbReference type="GO" id="GO:0043418">
    <property type="term" value="P:homocysteine catabolic process"/>
    <property type="evidence" value="ECO:0007669"/>
    <property type="project" value="TreeGrafter"/>
</dbReference>
<feature type="active site" evidence="9">
    <location>
        <position position="115"/>
    </location>
</feature>
<keyword evidence="5" id="KW-0963">Cytoplasm</keyword>
<dbReference type="SUPFAM" id="SSF54001">
    <property type="entry name" value="Cysteine proteinases"/>
    <property type="match status" value="1"/>
</dbReference>
<evidence type="ECO:0000256" key="4">
    <source>
        <dbReference type="ARBA" id="ARBA00022227"/>
    </source>
</evidence>
<comment type="catalytic activity">
    <reaction evidence="1">
        <text>Inactivates bleomycin B2 (a cytotoxic glycometallopeptide) by hydrolysis of a carboxyamide bond of beta-aminoalanine, but also shows general aminopeptidase activity. The specificity varies somewhat with source, but amino acid arylamides of Met, Leu and Ala are preferred.</text>
        <dbReference type="EC" id="3.4.22.40"/>
    </reaction>
</comment>
<evidence type="ECO:0000256" key="5">
    <source>
        <dbReference type="ARBA" id="ARBA00022490"/>
    </source>
</evidence>
<organism evidence="11">
    <name type="scientific">Callorhinchus milii</name>
    <name type="common">Ghost shark</name>
    <dbReference type="NCBI Taxonomy" id="7868"/>
    <lineage>
        <taxon>Eukaryota</taxon>
        <taxon>Metazoa</taxon>
        <taxon>Chordata</taxon>
        <taxon>Craniata</taxon>
        <taxon>Vertebrata</taxon>
        <taxon>Chondrichthyes</taxon>
        <taxon>Holocephali</taxon>
        <taxon>Chimaeriformes</taxon>
        <taxon>Callorhinchidae</taxon>
        <taxon>Callorhinchus</taxon>
    </lineage>
</organism>
<dbReference type="InterPro" id="IPR000169">
    <property type="entry name" value="Pept_cys_AS"/>
</dbReference>
<feature type="region of interest" description="Disordered" evidence="10">
    <location>
        <begin position="1"/>
        <end position="24"/>
    </location>
</feature>
<protein>
    <recommendedName>
        <fullName evidence="4">Bleomycin hydrolase</fullName>
        <ecNumber evidence="3">3.4.22.40</ecNumber>
    </recommendedName>
</protein>
<keyword evidence="6" id="KW-0645">Protease</keyword>